<dbReference type="Gene3D" id="2.40.50.40">
    <property type="match status" value="1"/>
</dbReference>
<dbReference type="SMART" id="SM00298">
    <property type="entry name" value="CHROMO"/>
    <property type="match status" value="1"/>
</dbReference>
<feature type="coiled-coil region" evidence="16">
    <location>
        <begin position="1382"/>
        <end position="1409"/>
    </location>
</feature>
<dbReference type="EMBL" id="QGNW01000015">
    <property type="protein sequence ID" value="RVX16639.1"/>
    <property type="molecule type" value="Genomic_DNA"/>
</dbReference>
<evidence type="ECO:0000256" key="11">
    <source>
        <dbReference type="ARBA" id="ARBA00022908"/>
    </source>
</evidence>
<feature type="compositionally biased region" description="Polar residues" evidence="17">
    <location>
        <begin position="1664"/>
        <end position="1700"/>
    </location>
</feature>
<evidence type="ECO:0000256" key="13">
    <source>
        <dbReference type="ARBA" id="ARBA00022932"/>
    </source>
</evidence>
<keyword evidence="3" id="KW-0808">Transferase</keyword>
<dbReference type="GO" id="GO:0004190">
    <property type="term" value="F:aspartic-type endopeptidase activity"/>
    <property type="evidence" value="ECO:0007669"/>
    <property type="project" value="UniProtKB-KW"/>
</dbReference>
<dbReference type="InterPro" id="IPR050951">
    <property type="entry name" value="Retrovirus_Pol_polyprotein"/>
</dbReference>
<dbReference type="GO" id="GO:0006310">
    <property type="term" value="P:DNA recombination"/>
    <property type="evidence" value="ECO:0007669"/>
    <property type="project" value="UniProtKB-KW"/>
</dbReference>
<dbReference type="CDD" id="cd00303">
    <property type="entry name" value="retropepsin_like"/>
    <property type="match status" value="1"/>
</dbReference>
<proteinExistence type="predicted"/>
<keyword evidence="16" id="KW-0175">Coiled coil</keyword>
<evidence type="ECO:0000256" key="8">
    <source>
        <dbReference type="ARBA" id="ARBA00022759"/>
    </source>
</evidence>
<dbReference type="InterPro" id="IPR023780">
    <property type="entry name" value="Chromo_domain"/>
</dbReference>
<dbReference type="Pfam" id="PF24626">
    <property type="entry name" value="SH3_Tf2-1"/>
    <property type="match status" value="1"/>
</dbReference>
<dbReference type="InterPro" id="IPR041588">
    <property type="entry name" value="Integrase_H2C2"/>
</dbReference>
<dbReference type="Pfam" id="PF03732">
    <property type="entry name" value="Retrotrans_gag"/>
    <property type="match status" value="1"/>
</dbReference>
<dbReference type="Proteomes" id="UP000288805">
    <property type="component" value="Unassembled WGS sequence"/>
</dbReference>
<name>A0A438K606_VITVI</name>
<keyword evidence="14" id="KW-0238">DNA-binding</keyword>
<dbReference type="GO" id="GO:0003677">
    <property type="term" value="F:DNA binding"/>
    <property type="evidence" value="ECO:0007669"/>
    <property type="project" value="UniProtKB-KW"/>
</dbReference>
<keyword evidence="13" id="KW-0239">DNA-directed DNA polymerase</keyword>
<feature type="region of interest" description="Disordered" evidence="17">
    <location>
        <begin position="440"/>
        <end position="477"/>
    </location>
</feature>
<evidence type="ECO:0000256" key="9">
    <source>
        <dbReference type="ARBA" id="ARBA00022801"/>
    </source>
</evidence>
<keyword evidence="4" id="KW-0548">Nucleotidyltransferase</keyword>
<dbReference type="CDD" id="cd09274">
    <property type="entry name" value="RNase_HI_RT_Ty3"/>
    <property type="match status" value="1"/>
</dbReference>
<keyword evidence="11" id="KW-0229">DNA integration</keyword>
<gene>
    <name evidence="20" type="primary">Tf2-2_98</name>
    <name evidence="20" type="ORF">CK203_006164</name>
</gene>
<evidence type="ECO:0000259" key="18">
    <source>
        <dbReference type="PROSITE" id="PS50013"/>
    </source>
</evidence>
<dbReference type="PROSITE" id="PS50013">
    <property type="entry name" value="CHROMO_2"/>
    <property type="match status" value="1"/>
</dbReference>
<dbReference type="GO" id="GO:0004519">
    <property type="term" value="F:endonuclease activity"/>
    <property type="evidence" value="ECO:0007669"/>
    <property type="project" value="UniProtKB-KW"/>
</dbReference>
<dbReference type="GO" id="GO:0015074">
    <property type="term" value="P:DNA integration"/>
    <property type="evidence" value="ECO:0007669"/>
    <property type="project" value="UniProtKB-KW"/>
</dbReference>
<feature type="compositionally biased region" description="Basic residues" evidence="17">
    <location>
        <begin position="1701"/>
        <end position="1710"/>
    </location>
</feature>
<evidence type="ECO:0000259" key="19">
    <source>
        <dbReference type="PROSITE" id="PS50878"/>
    </source>
</evidence>
<dbReference type="InterPro" id="IPR001969">
    <property type="entry name" value="Aspartic_peptidase_AS"/>
</dbReference>
<sequence>MGHQTNSRLATECLCTAQGRNALCIKREQSWTQCHGSLKRNLTQEGKATGPDHGHLDMAWAHSSVWGRHTDTAWTASEQQATIWVVAVRPAVQSGSEQLHHHMGKKNCRASLLNRTPAALRERGRKERKRISECLGCKHHPLAQGAILYLVDWEGRLAKEGSLAPRTSAMEALRERMTRLEEALGEWPRDDGTVASWAENTMGEIQLQRNMLESHDNFVEEKMAEFKTEMQSRIDEFKETLQTYGEDIAVLKKAVLQGSASGPEAPSKVRVPEPKGFNGNRNAKELENFLWDIEQFFKAAHVPDGEKVSITSMYLTGDAKLWWRTRMEDDAESGRPQITTWETLKKELKDQFLPTNTAWVARESLKRLKHTGSVREYVKEFSSLMLDIKNMSEEDKLFNFMSGLQGWAQTELRRQGVRDLPAAMSAADCLVDYKMGGAISTTQRPRSDGGKKAKFEGKTSQKSGWKKQGKKPAVGGKPVEKTTKVVQQTTRMMGCFICNGPHRAKDCPKREKLSALVTAEDKGDSDPETPPRVNPLQLLNVIHGETPVQKSLMHIHAIVNGVKVKALVDSGATHNFVATKEAARLGLSLLCVPLDDFDLILGVDFLLRAKVALIPHLGGLMVLEEKQPCFVQALRAKDGAKGQPEMLSAIQLKKGLKRGQETYVAALIEIKEGQTMEVPDSVVKILKEFSDVMPVELPKELPPRRPIDHKIELLPGTKAPAQAPYRMSPAELLELRKQLKELLDAGLIQPSRAPYGAPVIFQKKHDGSLRMCVDYRALNKVTIKNKYPIPLAAELFDRLSKASYFTKLDLRSGYWQVRVAAGDEGKTTCVTRYGSYEFLVMPFGLTNAPATFCNLMNDVLFDYLDAFVVVYLDDIVVYSKTLTEHEKHLRLVFQRLRENRLYVKPEKCEFAQEEITFLGHKISTGLIRMDKGKVQAIMEWAVPSKVTELRSFLGLANYYRRFIKGYSKTVSPLTDLLKKDNQWDWSRQCQMAFESLKEAMSTEPVLRLPDLDLPFEVQTDASDRALGGVLVQEGHPVAFESRKLNNAEQRYSTHEKEMTAVVHCLRQWRHYLLGSIFTVVTDNVANTFFKTQKKLSPRQARWQEFLADFNFEWLHRPGRHNTVADVLSRKELITYITALSEVISDFNERIKHAAEQDAAYGRLRQQVKEGVIRRYWLEGDLLVAKGGRWYVLAGGLRKELLRETHDAKWAGHPGEERTLTLLARSYYWPKMGEEVQAYVKTCLVCQMDKTERKKAAGFSKYAVFIPAPDTCPAEEAAKLFFSNVVKHFGLRVKVLHSQPPSDRWADRKDQCITRGIPQALCHGNSENWVDLMDTAQLCYNLQRSSATGMSPFELAIGVQPRMPLEVAKQKVGGNSPAAYKMAQSRQEMLDEARDSLEKATRRMKKYADRDRRSLEFQVGDWVLLKLTPQIWKKISSKTRQRGLIPKYDGPFEVIKRIGQVAYMLKLPERLKLHPTFHVSFLKPYHEDLDAERVQTKRAPPLVMTQFDRELEKILDHRTMGHSRKNRRTDFLVQWKGISEAEASWERDVTLWQFEKEVQAYLRSKSTRASTSAGGGKPRGLVVRSLKLSVRITKESDAHRGRARRAPRMSQASTARAPRASQASTARAPRASQASTARAPRASQMSTARAPRASQTRTARAPRASQMSTARAPRASQTRTARAPWASQTRTARAPGTSQARTKGKPDKHHAHLEGTWAKEWCRGIFWEFKLNWGGGCLKGDEHRGRALTAPRRHPGMAIEHAHMGSTTCVACNPWLQQHGA</sequence>
<dbReference type="SUPFAM" id="SSF53098">
    <property type="entry name" value="Ribonuclease H-like"/>
    <property type="match status" value="1"/>
</dbReference>
<dbReference type="Gene3D" id="3.30.420.10">
    <property type="entry name" value="Ribonuclease H-like superfamily/Ribonuclease H"/>
    <property type="match status" value="1"/>
</dbReference>
<dbReference type="GO" id="GO:0046872">
    <property type="term" value="F:metal ion binding"/>
    <property type="evidence" value="ECO:0007669"/>
    <property type="project" value="UniProtKB-KW"/>
</dbReference>
<evidence type="ECO:0000256" key="6">
    <source>
        <dbReference type="ARBA" id="ARBA00022723"/>
    </source>
</evidence>
<feature type="region of interest" description="Disordered" evidence="17">
    <location>
        <begin position="1591"/>
        <end position="1710"/>
    </location>
</feature>
<dbReference type="InterPro" id="IPR056924">
    <property type="entry name" value="SH3_Tf2-1"/>
</dbReference>
<dbReference type="PANTHER" id="PTHR37984:SF5">
    <property type="entry name" value="PROTEIN NYNRIN-LIKE"/>
    <property type="match status" value="1"/>
</dbReference>
<evidence type="ECO:0000313" key="20">
    <source>
        <dbReference type="EMBL" id="RVX16639.1"/>
    </source>
</evidence>
<dbReference type="GO" id="GO:0006508">
    <property type="term" value="P:proteolysis"/>
    <property type="evidence" value="ECO:0007669"/>
    <property type="project" value="UniProtKB-KW"/>
</dbReference>
<dbReference type="InterPro" id="IPR012337">
    <property type="entry name" value="RNaseH-like_sf"/>
</dbReference>
<dbReference type="InterPro" id="IPR036397">
    <property type="entry name" value="RNaseH_sf"/>
</dbReference>
<keyword evidence="15" id="KW-0233">DNA recombination</keyword>
<dbReference type="Gene3D" id="2.40.70.10">
    <property type="entry name" value="Acid Proteases"/>
    <property type="match status" value="1"/>
</dbReference>
<comment type="caution">
    <text evidence="20">The sequence shown here is derived from an EMBL/GenBank/DDBJ whole genome shotgun (WGS) entry which is preliminary data.</text>
</comment>
<feature type="compositionally biased region" description="Basic and acidic residues" evidence="17">
    <location>
        <begin position="445"/>
        <end position="459"/>
    </location>
</feature>
<dbReference type="Gene3D" id="3.30.70.270">
    <property type="match status" value="2"/>
</dbReference>
<dbReference type="SUPFAM" id="SSF54160">
    <property type="entry name" value="Chromo domain-like"/>
    <property type="match status" value="1"/>
</dbReference>
<dbReference type="CDD" id="cd00024">
    <property type="entry name" value="CD_CSD"/>
    <property type="match status" value="1"/>
</dbReference>
<keyword evidence="9" id="KW-0378">Hydrolase</keyword>
<dbReference type="Pfam" id="PF00385">
    <property type="entry name" value="Chromo"/>
    <property type="match status" value="1"/>
</dbReference>
<protein>
    <recommendedName>
        <fullName evidence="1">RNA-directed DNA polymerase</fullName>
        <ecNumber evidence="1">2.7.7.49</ecNumber>
    </recommendedName>
</protein>
<evidence type="ECO:0000256" key="4">
    <source>
        <dbReference type="ARBA" id="ARBA00022695"/>
    </source>
</evidence>
<keyword evidence="7" id="KW-0064">Aspartyl protease</keyword>
<dbReference type="Pfam" id="PF00078">
    <property type="entry name" value="RVT_1"/>
    <property type="match status" value="1"/>
</dbReference>
<keyword evidence="8" id="KW-0255">Endonuclease</keyword>
<dbReference type="GO" id="GO:0003964">
    <property type="term" value="F:RNA-directed DNA polymerase activity"/>
    <property type="evidence" value="ECO:0007669"/>
    <property type="project" value="UniProtKB-KW"/>
</dbReference>
<dbReference type="Gene3D" id="3.10.10.10">
    <property type="entry name" value="HIV Type 1 Reverse Transcriptase, subunit A, domain 1"/>
    <property type="match status" value="1"/>
</dbReference>
<keyword evidence="5" id="KW-0540">Nuclease</keyword>
<evidence type="ECO:0000256" key="2">
    <source>
        <dbReference type="ARBA" id="ARBA00022670"/>
    </source>
</evidence>
<evidence type="ECO:0000256" key="17">
    <source>
        <dbReference type="SAM" id="MobiDB-lite"/>
    </source>
</evidence>
<dbReference type="GO" id="GO:0003887">
    <property type="term" value="F:DNA-directed DNA polymerase activity"/>
    <property type="evidence" value="ECO:0007669"/>
    <property type="project" value="UniProtKB-KW"/>
</dbReference>
<feature type="domain" description="Reverse transcriptase" evidence="19">
    <location>
        <begin position="741"/>
        <end position="922"/>
    </location>
</feature>
<dbReference type="PROSITE" id="PS50878">
    <property type="entry name" value="RT_POL"/>
    <property type="match status" value="1"/>
</dbReference>
<keyword evidence="2" id="KW-0645">Protease</keyword>
<reference evidence="20 21" key="1">
    <citation type="journal article" date="2018" name="PLoS Genet.">
        <title>Population sequencing reveals clonal diversity and ancestral inbreeding in the grapevine cultivar Chardonnay.</title>
        <authorList>
            <person name="Roach M.J."/>
            <person name="Johnson D.L."/>
            <person name="Bohlmann J."/>
            <person name="van Vuuren H.J."/>
            <person name="Jones S.J."/>
            <person name="Pretorius I.S."/>
            <person name="Schmidt S.A."/>
            <person name="Borneman A.R."/>
        </authorList>
    </citation>
    <scope>NUCLEOTIDE SEQUENCE [LARGE SCALE GENOMIC DNA]</scope>
    <source>
        <strain evidence="21">cv. Chardonnay</strain>
        <tissue evidence="20">Leaf</tissue>
    </source>
</reference>
<evidence type="ECO:0000256" key="12">
    <source>
        <dbReference type="ARBA" id="ARBA00022918"/>
    </source>
</evidence>
<dbReference type="Pfam" id="PF17921">
    <property type="entry name" value="Integrase_H2C2"/>
    <property type="match status" value="1"/>
</dbReference>
<dbReference type="FunFam" id="1.10.340.70:FF:000001">
    <property type="entry name" value="Retrovirus-related Pol polyprotein from transposon gypsy-like Protein"/>
    <property type="match status" value="1"/>
</dbReference>
<feature type="compositionally biased region" description="Polar residues" evidence="17">
    <location>
        <begin position="1642"/>
        <end position="1657"/>
    </location>
</feature>
<keyword evidence="10" id="KW-0460">Magnesium</keyword>
<dbReference type="InterPro" id="IPR005162">
    <property type="entry name" value="Retrotrans_gag_dom"/>
</dbReference>
<dbReference type="InterPro" id="IPR016197">
    <property type="entry name" value="Chromo-like_dom_sf"/>
</dbReference>
<dbReference type="SUPFAM" id="SSF50630">
    <property type="entry name" value="Acid proteases"/>
    <property type="match status" value="1"/>
</dbReference>
<dbReference type="PROSITE" id="PS00141">
    <property type="entry name" value="ASP_PROTEASE"/>
    <property type="match status" value="1"/>
</dbReference>
<dbReference type="PANTHER" id="PTHR37984">
    <property type="entry name" value="PROTEIN CBG26694"/>
    <property type="match status" value="1"/>
</dbReference>
<dbReference type="InterPro" id="IPR043502">
    <property type="entry name" value="DNA/RNA_pol_sf"/>
</dbReference>
<evidence type="ECO:0000256" key="7">
    <source>
        <dbReference type="ARBA" id="ARBA00022750"/>
    </source>
</evidence>
<accession>A0A438K606</accession>
<dbReference type="FunFam" id="3.30.70.270:FF:000020">
    <property type="entry name" value="Transposon Tf2-6 polyprotein-like Protein"/>
    <property type="match status" value="1"/>
</dbReference>
<dbReference type="InterPro" id="IPR041373">
    <property type="entry name" value="RT_RNaseH"/>
</dbReference>
<evidence type="ECO:0000313" key="21">
    <source>
        <dbReference type="Proteomes" id="UP000288805"/>
    </source>
</evidence>
<evidence type="ECO:0000256" key="5">
    <source>
        <dbReference type="ARBA" id="ARBA00022722"/>
    </source>
</evidence>
<evidence type="ECO:0000256" key="16">
    <source>
        <dbReference type="SAM" id="Coils"/>
    </source>
</evidence>
<dbReference type="Pfam" id="PF17917">
    <property type="entry name" value="RT_RNaseH"/>
    <property type="match status" value="1"/>
</dbReference>
<dbReference type="InterPro" id="IPR000953">
    <property type="entry name" value="Chromo/chromo_shadow_dom"/>
</dbReference>
<dbReference type="CDD" id="cd01647">
    <property type="entry name" value="RT_LTR"/>
    <property type="match status" value="1"/>
</dbReference>
<evidence type="ECO:0000256" key="1">
    <source>
        <dbReference type="ARBA" id="ARBA00012493"/>
    </source>
</evidence>
<dbReference type="SUPFAM" id="SSF56672">
    <property type="entry name" value="DNA/RNA polymerases"/>
    <property type="match status" value="1"/>
</dbReference>
<dbReference type="FunFam" id="3.10.20.370:FF:000001">
    <property type="entry name" value="Retrovirus-related Pol polyprotein from transposon 17.6-like protein"/>
    <property type="match status" value="1"/>
</dbReference>
<dbReference type="EC" id="2.7.7.49" evidence="1"/>
<evidence type="ECO:0000256" key="3">
    <source>
        <dbReference type="ARBA" id="ARBA00022679"/>
    </source>
</evidence>
<feature type="region of interest" description="Disordered" evidence="17">
    <location>
        <begin position="259"/>
        <end position="278"/>
    </location>
</feature>
<evidence type="ECO:0000256" key="14">
    <source>
        <dbReference type="ARBA" id="ARBA00023125"/>
    </source>
</evidence>
<feature type="domain" description="Chromo" evidence="18">
    <location>
        <begin position="1508"/>
        <end position="1572"/>
    </location>
</feature>
<dbReference type="Gene3D" id="1.10.340.70">
    <property type="match status" value="1"/>
</dbReference>
<keyword evidence="12" id="KW-0695">RNA-directed DNA polymerase</keyword>
<evidence type="ECO:0000256" key="10">
    <source>
        <dbReference type="ARBA" id="ARBA00022842"/>
    </source>
</evidence>
<dbReference type="InterPro" id="IPR000477">
    <property type="entry name" value="RT_dom"/>
</dbReference>
<dbReference type="InterPro" id="IPR043128">
    <property type="entry name" value="Rev_trsase/Diguanyl_cyclase"/>
</dbReference>
<keyword evidence="6" id="KW-0479">Metal-binding</keyword>
<evidence type="ECO:0000256" key="15">
    <source>
        <dbReference type="ARBA" id="ARBA00023172"/>
    </source>
</evidence>
<organism evidence="20 21">
    <name type="scientific">Vitis vinifera</name>
    <name type="common">Grape</name>
    <dbReference type="NCBI Taxonomy" id="29760"/>
    <lineage>
        <taxon>Eukaryota</taxon>
        <taxon>Viridiplantae</taxon>
        <taxon>Streptophyta</taxon>
        <taxon>Embryophyta</taxon>
        <taxon>Tracheophyta</taxon>
        <taxon>Spermatophyta</taxon>
        <taxon>Magnoliopsida</taxon>
        <taxon>eudicotyledons</taxon>
        <taxon>Gunneridae</taxon>
        <taxon>Pentapetalae</taxon>
        <taxon>rosids</taxon>
        <taxon>Vitales</taxon>
        <taxon>Vitaceae</taxon>
        <taxon>Viteae</taxon>
        <taxon>Vitis</taxon>
    </lineage>
</organism>
<dbReference type="InterPro" id="IPR021109">
    <property type="entry name" value="Peptidase_aspartic_dom_sf"/>
</dbReference>